<keyword evidence="2" id="KW-0540">Nuclease</keyword>
<evidence type="ECO:0000313" key="2">
    <source>
        <dbReference type="EMBL" id="AXY82557.1"/>
    </source>
</evidence>
<dbReference type="RefSeq" id="YP_010659696.1">
    <property type="nucleotide sequence ID" value="NC_070871.1"/>
</dbReference>
<accession>A0A385II99</accession>
<protein>
    <submittedName>
        <fullName evidence="2">Putative HNH homing endonuclease</fullName>
    </submittedName>
</protein>
<feature type="domain" description="Nuclease-associated modular DNA-binding 1" evidence="1">
    <location>
        <begin position="141"/>
        <end position="175"/>
    </location>
</feature>
<dbReference type="InterPro" id="IPR003647">
    <property type="entry name" value="Intron_nuc_1_rpt"/>
</dbReference>
<name>A0A385II99_9CAUD</name>
<keyword evidence="2" id="KW-0378">Hydrolase</keyword>
<evidence type="ECO:0000313" key="3">
    <source>
        <dbReference type="Proteomes" id="UP000264229"/>
    </source>
</evidence>
<dbReference type="SUPFAM" id="SSF64496">
    <property type="entry name" value="DNA-binding domain of intron-encoded endonucleases"/>
    <property type="match status" value="1"/>
</dbReference>
<reference evidence="3" key="1">
    <citation type="submission" date="2018-08" db="EMBL/GenBank/DDBJ databases">
        <authorList>
            <person name="Chaudhary N."/>
            <person name="Taneja N."/>
        </authorList>
    </citation>
    <scope>NUCLEOTIDE SEQUENCE [LARGE SCALE GENOMIC DNA]</scope>
</reference>
<dbReference type="InterPro" id="IPR036388">
    <property type="entry name" value="WH-like_DNA-bd_sf"/>
</dbReference>
<dbReference type="GeneID" id="77935681"/>
<proteinExistence type="predicted"/>
<dbReference type="Pfam" id="PF07453">
    <property type="entry name" value="NUMOD1"/>
    <property type="match status" value="1"/>
</dbReference>
<keyword evidence="2" id="KW-0255">Endonuclease</keyword>
<dbReference type="Gene3D" id="1.10.10.10">
    <property type="entry name" value="Winged helix-like DNA-binding domain superfamily/Winged helix DNA-binding domain"/>
    <property type="match status" value="1"/>
</dbReference>
<sequence>MKTCSVCKQNLPLDMFNKQSTGKQGVRADCKDCLKRFIRSKHGVINQMYSGCISRTKKKGFTPVSFTKEELEKWVYSRKEFHTLYDEWVLENYPTALKPSLDRLDDYKGYSLDNIRIVTANTNVKRYYSDAIKGINTKSAKPVEQYSLDGEYIKTFHSLSAAARSVNGIPSNINKVINGTYAQAYGYKWKLGA</sequence>
<dbReference type="SMART" id="SM00497">
    <property type="entry name" value="IENR1"/>
    <property type="match status" value="1"/>
</dbReference>
<dbReference type="KEGG" id="vg:77935681"/>
<dbReference type="Proteomes" id="UP000264229">
    <property type="component" value="Segment"/>
</dbReference>
<organism evidence="2 3">
    <name type="scientific">Escherichia phage PGN829.1</name>
    <dbReference type="NCBI Taxonomy" id="2315696"/>
    <lineage>
        <taxon>Viruses</taxon>
        <taxon>Duplodnaviria</taxon>
        <taxon>Heunggongvirae</taxon>
        <taxon>Uroviricota</taxon>
        <taxon>Caudoviricetes</taxon>
        <taxon>Schitoviridae</taxon>
        <taxon>Enquatrovirinae</taxon>
        <taxon>Gamaleyavirus</taxon>
        <taxon>Gamaleyavirus Pgn8291</taxon>
    </lineage>
</organism>
<dbReference type="InterPro" id="IPR010896">
    <property type="entry name" value="NUMOD1"/>
</dbReference>
<dbReference type="GO" id="GO:0004519">
    <property type="term" value="F:endonuclease activity"/>
    <property type="evidence" value="ECO:0007669"/>
    <property type="project" value="UniProtKB-KW"/>
</dbReference>
<evidence type="ECO:0000259" key="1">
    <source>
        <dbReference type="Pfam" id="PF07453"/>
    </source>
</evidence>
<dbReference type="EMBL" id="MH733496">
    <property type="protein sequence ID" value="AXY82557.1"/>
    <property type="molecule type" value="Genomic_DNA"/>
</dbReference>
<keyword evidence="3" id="KW-1185">Reference proteome</keyword>